<organism evidence="2">
    <name type="scientific">Gibberella zeae</name>
    <name type="common">Wheat head blight fungus</name>
    <name type="synonym">Fusarium graminearum</name>
    <dbReference type="NCBI Taxonomy" id="5518"/>
    <lineage>
        <taxon>Eukaryota</taxon>
        <taxon>Fungi</taxon>
        <taxon>Dikarya</taxon>
        <taxon>Ascomycota</taxon>
        <taxon>Pezizomycotina</taxon>
        <taxon>Sordariomycetes</taxon>
        <taxon>Hypocreomycetidae</taxon>
        <taxon>Hypocreales</taxon>
        <taxon>Nectriaceae</taxon>
        <taxon>Fusarium</taxon>
    </lineage>
</organism>
<dbReference type="Proteomes" id="UP000746612">
    <property type="component" value="Unassembled WGS sequence"/>
</dbReference>
<reference evidence="2" key="1">
    <citation type="submission" date="2019-04" db="EMBL/GenBank/DDBJ databases">
        <authorList>
            <person name="Melise S."/>
            <person name="Noan J."/>
            <person name="Okalmin O."/>
        </authorList>
    </citation>
    <scope>NUCLEOTIDE SEQUENCE</scope>
    <source>
        <strain evidence="2">FN9</strain>
    </source>
</reference>
<protein>
    <submittedName>
        <fullName evidence="2">Uncharacterized protein</fullName>
    </submittedName>
</protein>
<name>A0A4E9E634_GIBZA</name>
<proteinExistence type="predicted"/>
<gene>
    <name evidence="2" type="ORF">FUG_LOCUS133095</name>
    <name evidence="1" type="ORF">MDCFG202_LOCUS50882</name>
</gene>
<reference evidence="1" key="2">
    <citation type="submission" date="2021-03" db="EMBL/GenBank/DDBJ databases">
        <authorList>
            <person name="Alouane T."/>
            <person name="Langin T."/>
            <person name="Bonhomme L."/>
        </authorList>
    </citation>
    <scope>NUCLEOTIDE SEQUENCE</scope>
    <source>
        <strain evidence="1">MDC_Fg202</strain>
    </source>
</reference>
<evidence type="ECO:0000313" key="2">
    <source>
        <dbReference type="EMBL" id="VIO54597.1"/>
    </source>
</evidence>
<dbReference type="EMBL" id="CAAKMV010000110">
    <property type="protein sequence ID" value="VIO54597.1"/>
    <property type="molecule type" value="Genomic_DNA"/>
</dbReference>
<dbReference type="EMBL" id="CAJPIJ010000076">
    <property type="protein sequence ID" value="CAG1967726.1"/>
    <property type="molecule type" value="Genomic_DNA"/>
</dbReference>
<sequence length="262" mass="29689">MPLMQNIISEVPSHLTKVLYFPRHNEEVSHFPIYEISEQYFDKIGKLPMGSRDYKVELCLLRKPNGEFLGDNARFLVDVGDDSTSMSVRERILGQDPVEARVLLPNSQETEYSIHTDTSTTSAHSSGHLVFPLPEKQTKRQLVRYPYFAITSVIFGDKDANDSRYEWQVHPNEKGPLRYELVDVGEKHSGEVDSSILAIYHHHGFENELPVSYSHGVLLLPSTSTSEFEIAVVSSLLAVLSAVRQQLTSRKQSRIRSLMACL</sequence>
<evidence type="ECO:0000313" key="1">
    <source>
        <dbReference type="EMBL" id="CAG1967726.1"/>
    </source>
</evidence>
<dbReference type="AlphaFoldDB" id="A0A4E9E634"/>
<accession>A0A4E9E634</accession>